<dbReference type="GO" id="GO:0016787">
    <property type="term" value="F:hydrolase activity"/>
    <property type="evidence" value="ECO:0007669"/>
    <property type="project" value="UniProtKB-KW"/>
</dbReference>
<dbReference type="Gene3D" id="3.40.630.10">
    <property type="entry name" value="Zn peptidases"/>
    <property type="match status" value="1"/>
</dbReference>
<keyword evidence="1" id="KW-0479">Metal-binding</keyword>
<dbReference type="HOGENOM" id="CLU_500391_0_0_14"/>
<dbReference type="STRING" id="743966.MYB_01795"/>
<protein>
    <submittedName>
        <fullName evidence="3">Uncharacterized protein</fullName>
    </submittedName>
</protein>
<dbReference type="eggNOG" id="ENOG5032EHQ">
    <property type="taxonomic scope" value="Bacteria"/>
</dbReference>
<dbReference type="Pfam" id="PF05343">
    <property type="entry name" value="Peptidase_M42"/>
    <property type="match status" value="1"/>
</dbReference>
<evidence type="ECO:0000313" key="4">
    <source>
        <dbReference type="Proteomes" id="UP000019229"/>
    </source>
</evidence>
<accession>W5UT95</accession>
<dbReference type="Proteomes" id="UP000019229">
    <property type="component" value="Chromosome"/>
</dbReference>
<dbReference type="OrthoDB" id="400179at2"/>
<reference evidence="3 4" key="1">
    <citation type="journal article" date="2014" name="Genome Announc.">
        <title>Complete Genome Sequence of Mycoplasma bovoculi Strain M165/69T (ATCC 29104).</title>
        <authorList>
            <person name="Calcutt M.J."/>
            <person name="Foecking M.F."/>
        </authorList>
    </citation>
    <scope>NUCLEOTIDE SEQUENCE [LARGE SCALE GENOMIC DNA]</scope>
    <source>
        <strain evidence="3">M165/69</strain>
    </source>
</reference>
<keyword evidence="2" id="KW-0378">Hydrolase</keyword>
<dbReference type="RefSeq" id="WP_022935464.1">
    <property type="nucleotide sequence ID" value="NZ_CP007154.1"/>
</dbReference>
<gene>
    <name evidence="3" type="ORF">MYB_01795</name>
</gene>
<evidence type="ECO:0000256" key="2">
    <source>
        <dbReference type="ARBA" id="ARBA00022801"/>
    </source>
</evidence>
<organism evidence="3 4">
    <name type="scientific">Mesomycoplasma bovoculi M165/69</name>
    <dbReference type="NCBI Taxonomy" id="743966"/>
    <lineage>
        <taxon>Bacteria</taxon>
        <taxon>Bacillati</taxon>
        <taxon>Mycoplasmatota</taxon>
        <taxon>Mycoplasmoidales</taxon>
        <taxon>Metamycoplasmataceae</taxon>
        <taxon>Mesomycoplasma</taxon>
    </lineage>
</organism>
<dbReference type="PATRIC" id="fig|743966.3.peg.363"/>
<dbReference type="AlphaFoldDB" id="W5UT95"/>
<dbReference type="GO" id="GO:0046872">
    <property type="term" value="F:metal ion binding"/>
    <property type="evidence" value="ECO:0007669"/>
    <property type="project" value="UniProtKB-KW"/>
</dbReference>
<dbReference type="InterPro" id="IPR008007">
    <property type="entry name" value="Peptidase_M42"/>
</dbReference>
<dbReference type="KEGG" id="mbc:MYB_01795"/>
<dbReference type="SUPFAM" id="SSF53187">
    <property type="entry name" value="Zn-dependent exopeptidases"/>
    <property type="match status" value="1"/>
</dbReference>
<evidence type="ECO:0000313" key="3">
    <source>
        <dbReference type="EMBL" id="AHH45367.1"/>
    </source>
</evidence>
<proteinExistence type="predicted"/>
<name>W5UT95_9BACT</name>
<dbReference type="EMBL" id="CP007154">
    <property type="protein sequence ID" value="AHH45367.1"/>
    <property type="molecule type" value="Genomic_DNA"/>
</dbReference>
<keyword evidence="4" id="KW-1185">Reference proteome</keyword>
<evidence type="ECO:0000256" key="1">
    <source>
        <dbReference type="ARBA" id="ARBA00022723"/>
    </source>
</evidence>
<sequence>MTIQIFKKLSELILKFNKETNSNLQIILKGSVLFWLDHQTNDNAPGDLDVILFENSFEKKLAFLNFLELNAKIEIIKNDGNLFIFNFENITIEIILLEYLDKKFATNSQWEGILLLKKKWLFIQKLLALPYIMSDYFPHDRDKKIRRTLEQLSKWKNIVDLDSLYDDESIGFLRSCLWNSFFIFYKYNYKQMLIFDYGNKEDYMKITDDQEVIDIIVKFYDAFSADEKIQQIVKIGEKILNHKEAITDFLLNNYQIPSLSGAESKFLSSIFELDHNSDSLNLFYFKKNNENKTIFVSHCDETGGVVIGNNVYNLGTHNWISAKYDLYDLEGKFIKQINANQINDEKYSKEFQTKVARNRVKIDEQNSNNQIFQMVSSQKAEFDDFYFTTRNHDNRINVLGLNFLDKTKLSNINYLITTREEVQLQSSKTSQVKQMIKQNKYIYNLEVSKHPNWDNKNLLIRVADFYAGINTKMIARITKIFNDYAIPFKYYFGAGSTDQTEFQFENSLTLAIPANDVHSYSSKIFNKNIFYMLFAIAILNDALS</sequence>